<dbReference type="STRING" id="930990.A0A067M7D0"/>
<keyword evidence="3 5" id="KW-1133">Transmembrane helix</keyword>
<feature type="transmembrane region" description="Helical" evidence="5">
    <location>
        <begin position="41"/>
        <end position="61"/>
    </location>
</feature>
<dbReference type="AlphaFoldDB" id="A0A067M7D0"/>
<evidence type="ECO:0000256" key="3">
    <source>
        <dbReference type="ARBA" id="ARBA00022989"/>
    </source>
</evidence>
<evidence type="ECO:0000256" key="4">
    <source>
        <dbReference type="ARBA" id="ARBA00023136"/>
    </source>
</evidence>
<dbReference type="Proteomes" id="UP000027195">
    <property type="component" value="Unassembled WGS sequence"/>
</dbReference>
<dbReference type="InterPro" id="IPR036259">
    <property type="entry name" value="MFS_trans_sf"/>
</dbReference>
<feature type="transmembrane region" description="Helical" evidence="5">
    <location>
        <begin position="373"/>
        <end position="398"/>
    </location>
</feature>
<dbReference type="SUPFAM" id="SSF103473">
    <property type="entry name" value="MFS general substrate transporter"/>
    <property type="match status" value="1"/>
</dbReference>
<dbReference type="EMBL" id="KL198101">
    <property type="protein sequence ID" value="KDQ07762.1"/>
    <property type="molecule type" value="Genomic_DNA"/>
</dbReference>
<dbReference type="Pfam" id="PF07690">
    <property type="entry name" value="MFS_1"/>
    <property type="match status" value="1"/>
</dbReference>
<proteinExistence type="predicted"/>
<keyword evidence="2 5" id="KW-0812">Transmembrane</keyword>
<feature type="transmembrane region" description="Helical" evidence="5">
    <location>
        <begin position="410"/>
        <end position="430"/>
    </location>
</feature>
<reference evidence="7" key="1">
    <citation type="journal article" date="2014" name="Proc. Natl. Acad. Sci. U.S.A.">
        <title>Extensive sampling of basidiomycete genomes demonstrates inadequacy of the white-rot/brown-rot paradigm for wood decay fungi.</title>
        <authorList>
            <person name="Riley R."/>
            <person name="Salamov A.A."/>
            <person name="Brown D.W."/>
            <person name="Nagy L.G."/>
            <person name="Floudas D."/>
            <person name="Held B.W."/>
            <person name="Levasseur A."/>
            <person name="Lombard V."/>
            <person name="Morin E."/>
            <person name="Otillar R."/>
            <person name="Lindquist E.A."/>
            <person name="Sun H."/>
            <person name="LaButti K.M."/>
            <person name="Schmutz J."/>
            <person name="Jabbour D."/>
            <person name="Luo H."/>
            <person name="Baker S.E."/>
            <person name="Pisabarro A.G."/>
            <person name="Walton J.D."/>
            <person name="Blanchette R.A."/>
            <person name="Henrissat B."/>
            <person name="Martin F."/>
            <person name="Cullen D."/>
            <person name="Hibbett D.S."/>
            <person name="Grigoriev I.V."/>
        </authorList>
    </citation>
    <scope>NUCLEOTIDE SEQUENCE [LARGE SCALE GENOMIC DNA]</scope>
    <source>
        <strain evidence="7">FD-172 SS1</strain>
    </source>
</reference>
<name>A0A067M7D0_BOTB1</name>
<dbReference type="PANTHER" id="PTHR21576">
    <property type="entry name" value="UNCHARACTERIZED NODULIN-LIKE PROTEIN"/>
    <property type="match status" value="1"/>
</dbReference>
<gene>
    <name evidence="6" type="ORF">BOTBODRAFT_593967</name>
</gene>
<feature type="transmembrane region" description="Helical" evidence="5">
    <location>
        <begin position="349"/>
        <end position="367"/>
    </location>
</feature>
<sequence>MSPRTTTLLGSVLVSLSSGTFYAFSAYAPQLGAKLHITHTQLNIIAFAGSLGSYGTGPIWGRIVDTRGPQIPFICALTLLFAGYMGIRSFYNGLFTLSETPHTLSPSFIMLCTFQLFCAAGGNAGLQASINSTAKSFPDQSRASATALVVAGYGLSAFIFSTAAHTVFPGDTSSFLLLLALGTSTPMLVGLWIVRPIPLYESGTIGRVDTGLYEPISSVDDSSELSHSTELPTLVDTPSPLLIPSPSPVGRQTAVQIDLHGRKLLGHRDFWVLFGILSLLAGTGLMYISNAGSITQALLAKGYPSWTVEMGAQLQAAQVSIISINNCLGRVVIGLVSDFARNKYRVPRAHFLCVVSMLFLLSQLILLETDDAQYLWIASSLIGFSYGAAFGLSTVVCMEWFGLAHFSQNWGYAAISPGIAGTIFGLAFGYNVDSHISHGDTAGLASRLLPGLGRLAPSLRDVHSSAAGQCLEGRLCYGESLGLTTAACTAALGLSVYAAWHKSREVTSKILWDDEEEVEMG</sequence>
<evidence type="ECO:0008006" key="8">
    <source>
        <dbReference type="Google" id="ProtNLM"/>
    </source>
</evidence>
<feature type="transmembrane region" description="Helical" evidence="5">
    <location>
        <begin position="103"/>
        <end position="126"/>
    </location>
</feature>
<feature type="transmembrane region" description="Helical" evidence="5">
    <location>
        <begin position="73"/>
        <end position="91"/>
    </location>
</feature>
<feature type="transmembrane region" description="Helical" evidence="5">
    <location>
        <begin position="316"/>
        <end position="337"/>
    </location>
</feature>
<evidence type="ECO:0000313" key="6">
    <source>
        <dbReference type="EMBL" id="KDQ07762.1"/>
    </source>
</evidence>
<feature type="transmembrane region" description="Helical" evidence="5">
    <location>
        <begin position="147"/>
        <end position="168"/>
    </location>
</feature>
<evidence type="ECO:0000256" key="1">
    <source>
        <dbReference type="ARBA" id="ARBA00004141"/>
    </source>
</evidence>
<comment type="subcellular location">
    <subcellularLocation>
        <location evidence="1">Membrane</location>
        <topology evidence="1">Multi-pass membrane protein</topology>
    </subcellularLocation>
</comment>
<dbReference type="PANTHER" id="PTHR21576:SF160">
    <property type="entry name" value="NODULIN-LIKE DOMAIN-CONTAINING PROTEIN"/>
    <property type="match status" value="1"/>
</dbReference>
<evidence type="ECO:0000313" key="7">
    <source>
        <dbReference type="Proteomes" id="UP000027195"/>
    </source>
</evidence>
<feature type="transmembrane region" description="Helical" evidence="5">
    <location>
        <begin position="481"/>
        <end position="500"/>
    </location>
</feature>
<feature type="transmembrane region" description="Helical" evidence="5">
    <location>
        <begin position="174"/>
        <end position="194"/>
    </location>
</feature>
<dbReference type="OrthoDB" id="410267at2759"/>
<organism evidence="6 7">
    <name type="scientific">Botryobasidium botryosum (strain FD-172 SS1)</name>
    <dbReference type="NCBI Taxonomy" id="930990"/>
    <lineage>
        <taxon>Eukaryota</taxon>
        <taxon>Fungi</taxon>
        <taxon>Dikarya</taxon>
        <taxon>Basidiomycota</taxon>
        <taxon>Agaricomycotina</taxon>
        <taxon>Agaricomycetes</taxon>
        <taxon>Cantharellales</taxon>
        <taxon>Botryobasidiaceae</taxon>
        <taxon>Botryobasidium</taxon>
    </lineage>
</organism>
<dbReference type="GO" id="GO:0000329">
    <property type="term" value="C:fungal-type vacuole membrane"/>
    <property type="evidence" value="ECO:0007669"/>
    <property type="project" value="TreeGrafter"/>
</dbReference>
<evidence type="ECO:0000256" key="2">
    <source>
        <dbReference type="ARBA" id="ARBA00022692"/>
    </source>
</evidence>
<accession>A0A067M7D0</accession>
<dbReference type="GO" id="GO:0022857">
    <property type="term" value="F:transmembrane transporter activity"/>
    <property type="evidence" value="ECO:0007669"/>
    <property type="project" value="InterPro"/>
</dbReference>
<dbReference type="Gene3D" id="1.20.1250.20">
    <property type="entry name" value="MFS general substrate transporter like domains"/>
    <property type="match status" value="1"/>
</dbReference>
<dbReference type="HOGENOM" id="CLU_012596_1_0_1"/>
<feature type="transmembrane region" description="Helical" evidence="5">
    <location>
        <begin position="270"/>
        <end position="289"/>
    </location>
</feature>
<keyword evidence="7" id="KW-1185">Reference proteome</keyword>
<dbReference type="InterPro" id="IPR011701">
    <property type="entry name" value="MFS"/>
</dbReference>
<keyword evidence="4 5" id="KW-0472">Membrane</keyword>
<protein>
    <recommendedName>
        <fullName evidence="8">Nodulin-like domain-containing protein</fullName>
    </recommendedName>
</protein>
<dbReference type="InParanoid" id="A0A067M7D0"/>
<evidence type="ECO:0000256" key="5">
    <source>
        <dbReference type="SAM" id="Phobius"/>
    </source>
</evidence>